<dbReference type="PANTHER" id="PTHR42815">
    <property type="entry name" value="FAD-BINDING, PUTATIVE (AFU_ORTHOLOGUE AFUA_6G07600)-RELATED"/>
    <property type="match status" value="1"/>
</dbReference>
<dbReference type="Proteomes" id="UP000644693">
    <property type="component" value="Unassembled WGS sequence"/>
</dbReference>
<reference evidence="2" key="2">
    <citation type="submission" date="2020-09" db="EMBL/GenBank/DDBJ databases">
        <authorList>
            <person name="Sun Q."/>
            <person name="Kim S."/>
        </authorList>
    </citation>
    <scope>NUCLEOTIDE SEQUENCE</scope>
    <source>
        <strain evidence="2">KCTC 23430</strain>
    </source>
</reference>
<evidence type="ECO:0000313" key="2">
    <source>
        <dbReference type="EMBL" id="GHD24903.1"/>
    </source>
</evidence>
<comment type="caution">
    <text evidence="2">The sequence shown here is derived from an EMBL/GenBank/DDBJ whole genome shotgun (WGS) entry which is preliminary data.</text>
</comment>
<protein>
    <recommendedName>
        <fullName evidence="1">Pyridoxamine 5'-phosphate oxidase N-terminal domain-containing protein</fullName>
    </recommendedName>
</protein>
<reference evidence="2" key="1">
    <citation type="journal article" date="2014" name="Int. J. Syst. Evol. Microbiol.">
        <title>Complete genome sequence of Corynebacterium casei LMG S-19264T (=DSM 44701T), isolated from a smear-ripened cheese.</title>
        <authorList>
            <consortium name="US DOE Joint Genome Institute (JGI-PGF)"/>
            <person name="Walter F."/>
            <person name="Albersmeier A."/>
            <person name="Kalinowski J."/>
            <person name="Ruckert C."/>
        </authorList>
    </citation>
    <scope>NUCLEOTIDE SEQUENCE</scope>
    <source>
        <strain evidence="2">KCTC 23430</strain>
    </source>
</reference>
<dbReference type="InterPro" id="IPR011576">
    <property type="entry name" value="Pyridox_Oxase_N"/>
</dbReference>
<dbReference type="InterPro" id="IPR024029">
    <property type="entry name" value="Pyridox_Oxase_FMN-dep"/>
</dbReference>
<dbReference type="Gene3D" id="2.30.110.10">
    <property type="entry name" value="Electron Transport, Fmn-binding Protein, Chain A"/>
    <property type="match status" value="1"/>
</dbReference>
<keyword evidence="3" id="KW-1185">Reference proteome</keyword>
<dbReference type="RefSeq" id="WP_189474018.1">
    <property type="nucleotide sequence ID" value="NZ_BMYM01000001.1"/>
</dbReference>
<proteinExistence type="predicted"/>
<dbReference type="SUPFAM" id="SSF50475">
    <property type="entry name" value="FMN-binding split barrel"/>
    <property type="match status" value="1"/>
</dbReference>
<accession>A0A918XBH5</accession>
<gene>
    <name evidence="2" type="ORF">GCM10007053_00060</name>
</gene>
<dbReference type="NCBIfam" id="TIGR04025">
    <property type="entry name" value="PPOX_FMN_DR2398"/>
    <property type="match status" value="1"/>
</dbReference>
<sequence length="200" mass="22113">MKRIESVEQLEALYGDAIPGALKKVRATITPLYEKWIGASRFVVLATVGECGTDASPRGDIGPVAKVRDEKTLLIPDWRGNNRLDSLRNIVEDGRVSLMFMVPGSNNVVRVNGNALLTDDSAFTQQFNQGGKVPKSVIVVDVVDVYFQCAKALMRSRLWQSGDCSAQVPTAGEFVKELDSEFDAQAYDAGYEEYAKDRMW</sequence>
<dbReference type="AlphaFoldDB" id="A0A918XBH5"/>
<evidence type="ECO:0000259" key="1">
    <source>
        <dbReference type="Pfam" id="PF01243"/>
    </source>
</evidence>
<dbReference type="PANTHER" id="PTHR42815:SF2">
    <property type="entry name" value="FAD-BINDING, PUTATIVE (AFU_ORTHOLOGUE AFUA_6G07600)-RELATED"/>
    <property type="match status" value="1"/>
</dbReference>
<dbReference type="EMBL" id="BMYM01000001">
    <property type="protein sequence ID" value="GHD24903.1"/>
    <property type="molecule type" value="Genomic_DNA"/>
</dbReference>
<dbReference type="InterPro" id="IPR012349">
    <property type="entry name" value="Split_barrel_FMN-bd"/>
</dbReference>
<organism evidence="2 3">
    <name type="scientific">Parahalioglobus pacificus</name>
    <dbReference type="NCBI Taxonomy" id="930806"/>
    <lineage>
        <taxon>Bacteria</taxon>
        <taxon>Pseudomonadati</taxon>
        <taxon>Pseudomonadota</taxon>
        <taxon>Gammaproteobacteria</taxon>
        <taxon>Cellvibrionales</taxon>
        <taxon>Halieaceae</taxon>
        <taxon>Parahalioglobus</taxon>
    </lineage>
</organism>
<evidence type="ECO:0000313" key="3">
    <source>
        <dbReference type="Proteomes" id="UP000644693"/>
    </source>
</evidence>
<feature type="domain" description="Pyridoxamine 5'-phosphate oxidase N-terminal" evidence="1">
    <location>
        <begin position="30"/>
        <end position="149"/>
    </location>
</feature>
<name>A0A918XBH5_9GAMM</name>
<dbReference type="Pfam" id="PF01243">
    <property type="entry name" value="PNPOx_N"/>
    <property type="match status" value="1"/>
</dbReference>